<evidence type="ECO:0000256" key="3">
    <source>
        <dbReference type="ARBA" id="ARBA00023235"/>
    </source>
</evidence>
<keyword evidence="2" id="KW-0460">Magnesium</keyword>
<dbReference type="EMBL" id="DWVS01000293">
    <property type="protein sequence ID" value="HJC88621.1"/>
    <property type="molecule type" value="Genomic_DNA"/>
</dbReference>
<keyword evidence="3" id="KW-0413">Isomerase</keyword>
<dbReference type="PANTHER" id="PTHR45745">
    <property type="entry name" value="PHOSPHOMANNOMUTASE 45A"/>
    <property type="match status" value="1"/>
</dbReference>
<dbReference type="PANTHER" id="PTHR45745:SF1">
    <property type="entry name" value="PHOSPHOGLUCOMUTASE 2B-RELATED"/>
    <property type="match status" value="1"/>
</dbReference>
<reference evidence="4" key="2">
    <citation type="submission" date="2021-04" db="EMBL/GenBank/DDBJ databases">
        <authorList>
            <person name="Gilroy R."/>
        </authorList>
    </citation>
    <scope>NUCLEOTIDE SEQUENCE</scope>
    <source>
        <strain evidence="4">ChiBcec1-1630</strain>
    </source>
</reference>
<organism evidence="4 5">
    <name type="scientific">Candidatus Eisenbergiella intestinigallinarum</name>
    <dbReference type="NCBI Taxonomy" id="2838549"/>
    <lineage>
        <taxon>Bacteria</taxon>
        <taxon>Bacillati</taxon>
        <taxon>Bacillota</taxon>
        <taxon>Clostridia</taxon>
        <taxon>Lachnospirales</taxon>
        <taxon>Lachnospiraceae</taxon>
        <taxon>Eisenbergiella</taxon>
    </lineage>
</organism>
<dbReference type="GO" id="GO:0006166">
    <property type="term" value="P:purine ribonucleoside salvage"/>
    <property type="evidence" value="ECO:0007669"/>
    <property type="project" value="TreeGrafter"/>
</dbReference>
<evidence type="ECO:0000313" key="4">
    <source>
        <dbReference type="EMBL" id="HJC88621.1"/>
    </source>
</evidence>
<comment type="caution">
    <text evidence="4">The sequence shown here is derived from an EMBL/GenBank/DDBJ whole genome shotgun (WGS) entry which is preliminary data.</text>
</comment>
<dbReference type="GO" id="GO:0008973">
    <property type="term" value="F:phosphopentomutase activity"/>
    <property type="evidence" value="ECO:0007669"/>
    <property type="project" value="TreeGrafter"/>
</dbReference>
<accession>A0A9D2QJG9</accession>
<dbReference type="SUPFAM" id="SSF53738">
    <property type="entry name" value="Phosphoglucomutase, first 3 domains"/>
    <property type="match status" value="1"/>
</dbReference>
<evidence type="ECO:0000256" key="2">
    <source>
        <dbReference type="ARBA" id="ARBA00022842"/>
    </source>
</evidence>
<gene>
    <name evidence="4" type="ORF">H9926_11475</name>
</gene>
<keyword evidence="1" id="KW-0479">Metal-binding</keyword>
<protein>
    <submittedName>
        <fullName evidence="4">Phospho-sugar mutase</fullName>
    </submittedName>
</protein>
<evidence type="ECO:0000256" key="1">
    <source>
        <dbReference type="ARBA" id="ARBA00022723"/>
    </source>
</evidence>
<dbReference type="Gene3D" id="3.40.120.10">
    <property type="entry name" value="Alpha-D-Glucose-1,6-Bisphosphate, subunit A, domain 3"/>
    <property type="match status" value="1"/>
</dbReference>
<dbReference type="GO" id="GO:0046872">
    <property type="term" value="F:metal ion binding"/>
    <property type="evidence" value="ECO:0007669"/>
    <property type="project" value="UniProtKB-KW"/>
</dbReference>
<reference evidence="4" key="1">
    <citation type="journal article" date="2021" name="PeerJ">
        <title>Extensive microbial diversity within the chicken gut microbiome revealed by metagenomics and culture.</title>
        <authorList>
            <person name="Gilroy R."/>
            <person name="Ravi A."/>
            <person name="Getino M."/>
            <person name="Pursley I."/>
            <person name="Horton D.L."/>
            <person name="Alikhan N.F."/>
            <person name="Baker D."/>
            <person name="Gharbi K."/>
            <person name="Hall N."/>
            <person name="Watson M."/>
            <person name="Adriaenssens E.M."/>
            <person name="Foster-Nyarko E."/>
            <person name="Jarju S."/>
            <person name="Secka A."/>
            <person name="Antonio M."/>
            <person name="Oren A."/>
            <person name="Chaudhuri R.R."/>
            <person name="La Ragione R."/>
            <person name="Hildebrand F."/>
            <person name="Pallen M.J."/>
        </authorList>
    </citation>
    <scope>NUCLEOTIDE SEQUENCE</scope>
    <source>
        <strain evidence="4">ChiBcec1-1630</strain>
    </source>
</reference>
<proteinExistence type="predicted"/>
<evidence type="ECO:0000313" key="5">
    <source>
        <dbReference type="Proteomes" id="UP000823922"/>
    </source>
</evidence>
<dbReference type="Proteomes" id="UP000823922">
    <property type="component" value="Unassembled WGS sequence"/>
</dbReference>
<name>A0A9D2QJG9_9FIRM</name>
<dbReference type="AlphaFoldDB" id="A0A9D2QJG9"/>
<dbReference type="GO" id="GO:0005975">
    <property type="term" value="P:carbohydrate metabolic process"/>
    <property type="evidence" value="ECO:0007669"/>
    <property type="project" value="InterPro"/>
</dbReference>
<feature type="non-terminal residue" evidence="4">
    <location>
        <position position="74"/>
    </location>
</feature>
<sequence length="74" mass="8610">MSFMDEYRFWREDSYFDQKTKDELAAIEGNEKEIEDRFYKELEFGTGGLRGVIGAGTNRMNIYTVRKATQGLAN</sequence>
<dbReference type="InterPro" id="IPR016055">
    <property type="entry name" value="A-D-PHexomutase_a/b/a-I/II/III"/>
</dbReference>